<protein>
    <submittedName>
        <fullName evidence="2">Uncharacterized protein</fullName>
    </submittedName>
</protein>
<keyword evidence="1" id="KW-0812">Transmembrane</keyword>
<evidence type="ECO:0000313" key="2">
    <source>
        <dbReference type="EMBL" id="QDU90496.1"/>
    </source>
</evidence>
<name>A0A518DG97_9BACT</name>
<sequence length="79" mass="9084">MRFRIWHLLTVMVFVALWVPISNWLLALEAMDHPTTPQTTLDYVGFYVGSIAIVGFPLVAVVGFFSRRLRARRTTDESE</sequence>
<dbReference type="AlphaFoldDB" id="A0A518DG97"/>
<keyword evidence="1" id="KW-1133">Transmembrane helix</keyword>
<evidence type="ECO:0000256" key="1">
    <source>
        <dbReference type="SAM" id="Phobius"/>
    </source>
</evidence>
<keyword evidence="1" id="KW-0472">Membrane</keyword>
<accession>A0A518DG97</accession>
<keyword evidence="3" id="KW-1185">Reference proteome</keyword>
<evidence type="ECO:0000313" key="3">
    <source>
        <dbReference type="Proteomes" id="UP000317429"/>
    </source>
</evidence>
<organism evidence="2 3">
    <name type="scientific">Pirellulimonas nuda</name>
    <dbReference type="NCBI Taxonomy" id="2528009"/>
    <lineage>
        <taxon>Bacteria</taxon>
        <taxon>Pseudomonadati</taxon>
        <taxon>Planctomycetota</taxon>
        <taxon>Planctomycetia</taxon>
        <taxon>Pirellulales</taxon>
        <taxon>Lacipirellulaceae</taxon>
        <taxon>Pirellulimonas</taxon>
    </lineage>
</organism>
<dbReference type="EMBL" id="CP036291">
    <property type="protein sequence ID" value="QDU90496.1"/>
    <property type="molecule type" value="Genomic_DNA"/>
</dbReference>
<proteinExistence type="predicted"/>
<reference evidence="2 3" key="1">
    <citation type="submission" date="2019-02" db="EMBL/GenBank/DDBJ databases">
        <title>Deep-cultivation of Planctomycetes and their phenomic and genomic characterization uncovers novel biology.</title>
        <authorList>
            <person name="Wiegand S."/>
            <person name="Jogler M."/>
            <person name="Boedeker C."/>
            <person name="Pinto D."/>
            <person name="Vollmers J."/>
            <person name="Rivas-Marin E."/>
            <person name="Kohn T."/>
            <person name="Peeters S.H."/>
            <person name="Heuer A."/>
            <person name="Rast P."/>
            <person name="Oberbeckmann S."/>
            <person name="Bunk B."/>
            <person name="Jeske O."/>
            <person name="Meyerdierks A."/>
            <person name="Storesund J.E."/>
            <person name="Kallscheuer N."/>
            <person name="Luecker S."/>
            <person name="Lage O.M."/>
            <person name="Pohl T."/>
            <person name="Merkel B.J."/>
            <person name="Hornburger P."/>
            <person name="Mueller R.-W."/>
            <person name="Bruemmer F."/>
            <person name="Labrenz M."/>
            <person name="Spormann A.M."/>
            <person name="Op den Camp H."/>
            <person name="Overmann J."/>
            <person name="Amann R."/>
            <person name="Jetten M.S.M."/>
            <person name="Mascher T."/>
            <person name="Medema M.H."/>
            <person name="Devos D.P."/>
            <person name="Kaster A.-K."/>
            <person name="Ovreas L."/>
            <person name="Rohde M."/>
            <person name="Galperin M.Y."/>
            <person name="Jogler C."/>
        </authorList>
    </citation>
    <scope>NUCLEOTIDE SEQUENCE [LARGE SCALE GENOMIC DNA]</scope>
    <source>
        <strain evidence="2 3">Pla175</strain>
    </source>
</reference>
<feature type="transmembrane region" description="Helical" evidence="1">
    <location>
        <begin position="43"/>
        <end position="65"/>
    </location>
</feature>
<dbReference type="Proteomes" id="UP000317429">
    <property type="component" value="Chromosome"/>
</dbReference>
<gene>
    <name evidence="2" type="ORF">Pla175_39010</name>
</gene>
<dbReference type="KEGG" id="pnd:Pla175_39010"/>